<gene>
    <name evidence="2" type="ORF">EDC22_11072</name>
</gene>
<evidence type="ECO:0000256" key="1">
    <source>
        <dbReference type="SAM" id="MobiDB-lite"/>
    </source>
</evidence>
<dbReference type="EMBL" id="SMAK01000010">
    <property type="protein sequence ID" value="TCT07225.1"/>
    <property type="molecule type" value="Genomic_DNA"/>
</dbReference>
<feature type="region of interest" description="Disordered" evidence="1">
    <location>
        <begin position="185"/>
        <end position="233"/>
    </location>
</feature>
<dbReference type="Pfam" id="PF09476">
    <property type="entry name" value="Pilus_CpaD"/>
    <property type="match status" value="1"/>
</dbReference>
<dbReference type="RefSeq" id="WP_132807436.1">
    <property type="nucleotide sequence ID" value="NZ_SMAK01000010.1"/>
</dbReference>
<comment type="caution">
    <text evidence="2">The sequence shown here is derived from an EMBL/GenBank/DDBJ whole genome shotgun (WGS) entry which is preliminary data.</text>
</comment>
<dbReference type="OrthoDB" id="9802674at2"/>
<proteinExistence type="predicted"/>
<evidence type="ECO:0000313" key="2">
    <source>
        <dbReference type="EMBL" id="TCT07225.1"/>
    </source>
</evidence>
<dbReference type="InterPro" id="IPR013361">
    <property type="entry name" value="Pilus_CpaD"/>
</dbReference>
<dbReference type="Proteomes" id="UP000295678">
    <property type="component" value="Unassembled WGS sequence"/>
</dbReference>
<dbReference type="InterPro" id="IPR019027">
    <property type="entry name" value="Pilus_biogenesis_CpaD-related"/>
</dbReference>
<protein>
    <submittedName>
        <fullName evidence="2">Pilus assembly protein CpaD</fullName>
    </submittedName>
</protein>
<dbReference type="AlphaFoldDB" id="A0A4R3M7E6"/>
<sequence length="233" mass="25439">MTEHTMAEGFPKMSRLAVLAALTALLAACQSDRVVTGSVPTSVEQRYPIGIIPERPKLDLNATGYGLSSPDRAMVEEFVLSWRERGTGGLDVLTPIGTANEAEAASVVAEVKAIAYDFGMPVEAVSVTGYHTTQPFGPVRLSYDRLVAKLECGAWPTNIAENWRNVPYENFGCATQKNLAAMVEDPRDLAGPRPMTPRDARRRDEVFDKYRRGEDPSTVYQSDDAGQISEVGQ</sequence>
<dbReference type="NCBIfam" id="TIGR02522">
    <property type="entry name" value="pilus_cpaD"/>
    <property type="match status" value="1"/>
</dbReference>
<name>A0A4R3M7E6_9HYPH</name>
<organism evidence="2 3">
    <name type="scientific">Tepidamorphus gemmatus</name>
    <dbReference type="NCBI Taxonomy" id="747076"/>
    <lineage>
        <taxon>Bacteria</taxon>
        <taxon>Pseudomonadati</taxon>
        <taxon>Pseudomonadota</taxon>
        <taxon>Alphaproteobacteria</taxon>
        <taxon>Hyphomicrobiales</taxon>
        <taxon>Tepidamorphaceae</taxon>
        <taxon>Tepidamorphus</taxon>
    </lineage>
</organism>
<reference evidence="2 3" key="1">
    <citation type="submission" date="2019-03" db="EMBL/GenBank/DDBJ databases">
        <title>Genomic Encyclopedia of Type Strains, Phase IV (KMG-IV): sequencing the most valuable type-strain genomes for metagenomic binning, comparative biology and taxonomic classification.</title>
        <authorList>
            <person name="Goeker M."/>
        </authorList>
    </citation>
    <scope>NUCLEOTIDE SEQUENCE [LARGE SCALE GENOMIC DNA]</scope>
    <source>
        <strain evidence="2 3">DSM 19345</strain>
    </source>
</reference>
<feature type="compositionally biased region" description="Basic and acidic residues" evidence="1">
    <location>
        <begin position="185"/>
        <end position="215"/>
    </location>
</feature>
<accession>A0A4R3M7E6</accession>
<keyword evidence="3" id="KW-1185">Reference proteome</keyword>
<evidence type="ECO:0000313" key="3">
    <source>
        <dbReference type="Proteomes" id="UP000295678"/>
    </source>
</evidence>